<keyword evidence="2 7" id="KW-0349">Heme</keyword>
<dbReference type="InterPro" id="IPR001632">
    <property type="entry name" value="WD40_G-protein_beta-like"/>
</dbReference>
<dbReference type="Proteomes" id="UP000315724">
    <property type="component" value="Chromosome"/>
</dbReference>
<keyword evidence="5 7" id="KW-0408">Iron</keyword>
<protein>
    <submittedName>
        <fullName evidence="11">WD domain, G-beta repeat</fullName>
    </submittedName>
</protein>
<dbReference type="SMART" id="SM00320">
    <property type="entry name" value="WD40"/>
    <property type="match status" value="6"/>
</dbReference>
<feature type="repeat" description="WD" evidence="6">
    <location>
        <begin position="348"/>
        <end position="380"/>
    </location>
</feature>
<dbReference type="InterPro" id="IPR001680">
    <property type="entry name" value="WD40_rpt"/>
</dbReference>
<dbReference type="GO" id="GO:0009055">
    <property type="term" value="F:electron transfer activity"/>
    <property type="evidence" value="ECO:0007669"/>
    <property type="project" value="InterPro"/>
</dbReference>
<proteinExistence type="predicted"/>
<evidence type="ECO:0000313" key="11">
    <source>
        <dbReference type="EMBL" id="QDT32476.1"/>
    </source>
</evidence>
<dbReference type="GO" id="GO:0046872">
    <property type="term" value="F:metal ion binding"/>
    <property type="evidence" value="ECO:0007669"/>
    <property type="project" value="UniProtKB-KW"/>
</dbReference>
<evidence type="ECO:0000256" key="2">
    <source>
        <dbReference type="ARBA" id="ARBA00022617"/>
    </source>
</evidence>
<dbReference type="PROSITE" id="PS00678">
    <property type="entry name" value="WD_REPEATS_1"/>
    <property type="match status" value="2"/>
</dbReference>
<keyword evidence="3 7" id="KW-0479">Metal-binding</keyword>
<dbReference type="InterPro" id="IPR015943">
    <property type="entry name" value="WD40/YVTN_repeat-like_dom_sf"/>
</dbReference>
<dbReference type="Pfam" id="PF00400">
    <property type="entry name" value="WD40"/>
    <property type="match status" value="4"/>
</dbReference>
<evidence type="ECO:0000256" key="1">
    <source>
        <dbReference type="ARBA" id="ARBA00022574"/>
    </source>
</evidence>
<dbReference type="Gene3D" id="2.60.120.380">
    <property type="match status" value="1"/>
</dbReference>
<dbReference type="InterPro" id="IPR036322">
    <property type="entry name" value="WD40_repeat_dom_sf"/>
</dbReference>
<dbReference type="InterPro" id="IPR050505">
    <property type="entry name" value="WDR55/POC1"/>
</dbReference>
<evidence type="ECO:0000256" key="9">
    <source>
        <dbReference type="SAM" id="SignalP"/>
    </source>
</evidence>
<evidence type="ECO:0000313" key="12">
    <source>
        <dbReference type="Proteomes" id="UP000315724"/>
    </source>
</evidence>
<dbReference type="PROSITE" id="PS50294">
    <property type="entry name" value="WD_REPEATS_REGION"/>
    <property type="match status" value="3"/>
</dbReference>
<dbReference type="InterPro" id="IPR020472">
    <property type="entry name" value="WD40_PAC1"/>
</dbReference>
<dbReference type="GO" id="GO:0020037">
    <property type="term" value="F:heme binding"/>
    <property type="evidence" value="ECO:0007669"/>
    <property type="project" value="InterPro"/>
</dbReference>
<dbReference type="Gene3D" id="2.130.10.10">
    <property type="entry name" value="YVTN repeat-like/Quinoprotein amine dehydrogenase"/>
    <property type="match status" value="2"/>
</dbReference>
<dbReference type="RefSeq" id="WP_145197762.1">
    <property type="nucleotide sequence ID" value="NZ_CP036267.1"/>
</dbReference>
<dbReference type="PANTHER" id="PTHR44019:SF8">
    <property type="entry name" value="POC1 CENTRIOLAR PROTEIN HOMOLOG"/>
    <property type="match status" value="1"/>
</dbReference>
<dbReference type="CDD" id="cd00200">
    <property type="entry name" value="WD40"/>
    <property type="match status" value="1"/>
</dbReference>
<dbReference type="EMBL" id="CP036267">
    <property type="protein sequence ID" value="QDT32476.1"/>
    <property type="molecule type" value="Genomic_DNA"/>
</dbReference>
<accession>A0A517QLH3</accession>
<evidence type="ECO:0000256" key="3">
    <source>
        <dbReference type="ARBA" id="ARBA00022723"/>
    </source>
</evidence>
<dbReference type="InterPro" id="IPR009056">
    <property type="entry name" value="Cyt_c-like_dom"/>
</dbReference>
<dbReference type="PROSITE" id="PS50082">
    <property type="entry name" value="WD_REPEATS_2"/>
    <property type="match status" value="4"/>
</dbReference>
<dbReference type="PROSITE" id="PS51007">
    <property type="entry name" value="CYTC"/>
    <property type="match status" value="1"/>
</dbReference>
<dbReference type="InterPro" id="IPR036909">
    <property type="entry name" value="Cyt_c-like_dom_sf"/>
</dbReference>
<dbReference type="PRINTS" id="PR00320">
    <property type="entry name" value="GPROTEINBRPT"/>
</dbReference>
<dbReference type="InterPro" id="IPR011429">
    <property type="entry name" value="Cyt_c_Planctomycete-type"/>
</dbReference>
<dbReference type="AlphaFoldDB" id="A0A517QLH3"/>
<feature type="domain" description="Cytochrome c" evidence="10">
    <location>
        <begin position="38"/>
        <end position="136"/>
    </location>
</feature>
<organism evidence="11 12">
    <name type="scientific">Thalassoglobus polymorphus</name>
    <dbReference type="NCBI Taxonomy" id="2527994"/>
    <lineage>
        <taxon>Bacteria</taxon>
        <taxon>Pseudomonadati</taxon>
        <taxon>Planctomycetota</taxon>
        <taxon>Planctomycetia</taxon>
        <taxon>Planctomycetales</taxon>
        <taxon>Planctomycetaceae</taxon>
        <taxon>Thalassoglobus</taxon>
    </lineage>
</organism>
<keyword evidence="1 6" id="KW-0853">WD repeat</keyword>
<dbReference type="SUPFAM" id="SSF46626">
    <property type="entry name" value="Cytochrome c"/>
    <property type="match status" value="1"/>
</dbReference>
<feature type="repeat" description="WD" evidence="6">
    <location>
        <begin position="297"/>
        <end position="338"/>
    </location>
</feature>
<feature type="region of interest" description="Disordered" evidence="8">
    <location>
        <begin position="465"/>
        <end position="489"/>
    </location>
</feature>
<dbReference type="KEGG" id="tpol:Mal48_17220"/>
<feature type="chain" id="PRO_5021840995" evidence="9">
    <location>
        <begin position="19"/>
        <end position="970"/>
    </location>
</feature>
<evidence type="ECO:0000256" key="6">
    <source>
        <dbReference type="PROSITE-ProRule" id="PRU00221"/>
    </source>
</evidence>
<evidence type="ECO:0000256" key="4">
    <source>
        <dbReference type="ARBA" id="ARBA00022737"/>
    </source>
</evidence>
<feature type="repeat" description="WD" evidence="6">
    <location>
        <begin position="387"/>
        <end position="428"/>
    </location>
</feature>
<dbReference type="SUPFAM" id="SSF50978">
    <property type="entry name" value="WD40 repeat-like"/>
    <property type="match status" value="1"/>
</dbReference>
<evidence type="ECO:0000259" key="10">
    <source>
        <dbReference type="PROSITE" id="PS51007"/>
    </source>
</evidence>
<dbReference type="PANTHER" id="PTHR44019">
    <property type="entry name" value="WD REPEAT-CONTAINING PROTEIN 55"/>
    <property type="match status" value="1"/>
</dbReference>
<name>A0A517QLH3_9PLAN</name>
<feature type="signal peptide" evidence="9">
    <location>
        <begin position="1"/>
        <end position="18"/>
    </location>
</feature>
<gene>
    <name evidence="11" type="ORF">Mal48_17220</name>
</gene>
<reference evidence="11 12" key="1">
    <citation type="submission" date="2019-02" db="EMBL/GenBank/DDBJ databases">
        <title>Deep-cultivation of Planctomycetes and their phenomic and genomic characterization uncovers novel biology.</title>
        <authorList>
            <person name="Wiegand S."/>
            <person name="Jogler M."/>
            <person name="Boedeker C."/>
            <person name="Pinto D."/>
            <person name="Vollmers J."/>
            <person name="Rivas-Marin E."/>
            <person name="Kohn T."/>
            <person name="Peeters S.H."/>
            <person name="Heuer A."/>
            <person name="Rast P."/>
            <person name="Oberbeckmann S."/>
            <person name="Bunk B."/>
            <person name="Jeske O."/>
            <person name="Meyerdierks A."/>
            <person name="Storesund J.E."/>
            <person name="Kallscheuer N."/>
            <person name="Luecker S."/>
            <person name="Lage O.M."/>
            <person name="Pohl T."/>
            <person name="Merkel B.J."/>
            <person name="Hornburger P."/>
            <person name="Mueller R.-W."/>
            <person name="Bruemmer F."/>
            <person name="Labrenz M."/>
            <person name="Spormann A.M."/>
            <person name="Op den Camp H."/>
            <person name="Overmann J."/>
            <person name="Amann R."/>
            <person name="Jetten M.S.M."/>
            <person name="Mascher T."/>
            <person name="Medema M.H."/>
            <person name="Devos D.P."/>
            <person name="Kaster A.-K."/>
            <person name="Ovreas L."/>
            <person name="Rohde M."/>
            <person name="Galperin M.Y."/>
            <person name="Jogler C."/>
        </authorList>
    </citation>
    <scope>NUCLEOTIDE SEQUENCE [LARGE SCALE GENOMIC DNA]</scope>
    <source>
        <strain evidence="11 12">Mal48</strain>
    </source>
</reference>
<dbReference type="OrthoDB" id="226265at2"/>
<keyword evidence="4" id="KW-0677">Repeat</keyword>
<evidence type="ECO:0000256" key="8">
    <source>
        <dbReference type="SAM" id="MobiDB-lite"/>
    </source>
</evidence>
<dbReference type="PRINTS" id="PR00319">
    <property type="entry name" value="GPROTEINB"/>
</dbReference>
<dbReference type="InterPro" id="IPR019775">
    <property type="entry name" value="WD40_repeat_CS"/>
</dbReference>
<evidence type="ECO:0000256" key="7">
    <source>
        <dbReference type="PROSITE-ProRule" id="PRU00433"/>
    </source>
</evidence>
<keyword evidence="9" id="KW-0732">Signal</keyword>
<evidence type="ECO:0000256" key="5">
    <source>
        <dbReference type="ARBA" id="ARBA00023004"/>
    </source>
</evidence>
<feature type="repeat" description="WD" evidence="6">
    <location>
        <begin position="255"/>
        <end position="296"/>
    </location>
</feature>
<sequence length="970" mass="106722" precursor="true">MKSIVAAFCVLCFVNAPAFSEADQATDQNTKQGSEQGTADAAGTVSYEKDVAPVFRKYCAGCHNDQESEGEFSLESYASLSKGTENGPAFLAKNPESSKIYRLMTGVADPKMPPEDEPAPTQEEIAKIQLWIEQGAKGPQGATPDPLALQVPTIESKTDRRPITAMDWSANGDARAIARYGEVEISRELITKFIDDDNKVREWLPVAKLNDFPGKVNSVHFCLGGSKVITSSGVAGLGGVATLWEWPLEKKLREFKGHRDIMFDAEVSPDGKILATCSYDKTILLWDIQTGEKRLELTGHNGAVYDLEFTPDSQLLVSASADSTCKVWRVSDGLRLDTLGQPHKEQYAVTISPDGRFVAAGGADNRIRVWQLISRKSPQINPILFSRFAHEGPIVNLSYTSDGKHLVSVAEDKTIKVWETKNYTETQLIKNQPEVAMAMAIAPDDKKFITGRLDGTVEVFEISKQKPEGKAPTTKEVISPKTPMPQTAPKTVMEQEPNQTAQTAQTVALPVAIQGVTHLADQKSDADCFKFSANAGEEWVFEVNAAQSKSDLDSFIDILTPEGEPVQRLILQAVRDSYFTFRGKTADQTTDFRIFNWKEMELNEYLYANGEVVKLWLYPRGPDSGFNVYPGTGKRWGYFDTTPLAHALGEPCYIVEPHPPGTELIPNGLPEFKVFYQNDDDAHRKLGKDSKLFFTAPQSGEYVVRLRDVRGINGENFKYTLTIRPRKPDFSVTLLDKSPTIAAGGTREIRLTADRLDNFEGPIEVNFTGVPEGYSVTSPITIEPGQISARGVIHASADAKPLASDAIKDLKVVATTQIDDRPLEHVIAGFTELKVDAKPKLSLEIVAAKEGAQPVNAPENGPLEFEIRPGETIMLQVNAKRLNFKGEISFGKEEAGRNLPHGVFVDNIGLNGLLLLSDQSQREFFITAANWVPEQSRLFHLTSPAAGGHATQPVMLHIRHDSRSSVTKTK</sequence>
<dbReference type="Pfam" id="PF07635">
    <property type="entry name" value="PSCyt1"/>
    <property type="match status" value="1"/>
</dbReference>
<keyword evidence="12" id="KW-1185">Reference proteome</keyword>